<accession>A0A1K0GA19</accession>
<proteinExistence type="predicted"/>
<dbReference type="EMBL" id="LT558131">
    <property type="protein sequence ID" value="SAM84700.1"/>
    <property type="molecule type" value="Genomic_DNA"/>
</dbReference>
<evidence type="ECO:0000313" key="2">
    <source>
        <dbReference type="EMBL" id="SAM84700.1"/>
    </source>
</evidence>
<gene>
    <name evidence="2" type="ORF">UBRO_06087</name>
</gene>
<protein>
    <submittedName>
        <fullName evidence="2">Uncharacterized protein</fullName>
    </submittedName>
</protein>
<name>A0A1K0GA19_9BASI</name>
<feature type="region of interest" description="Disordered" evidence="1">
    <location>
        <begin position="86"/>
        <end position="108"/>
    </location>
</feature>
<feature type="region of interest" description="Disordered" evidence="1">
    <location>
        <begin position="46"/>
        <end position="71"/>
    </location>
</feature>
<dbReference type="AlphaFoldDB" id="A0A1K0GA19"/>
<organism evidence="2 3">
    <name type="scientific">Ustilago bromivora</name>
    <dbReference type="NCBI Taxonomy" id="307758"/>
    <lineage>
        <taxon>Eukaryota</taxon>
        <taxon>Fungi</taxon>
        <taxon>Dikarya</taxon>
        <taxon>Basidiomycota</taxon>
        <taxon>Ustilaginomycotina</taxon>
        <taxon>Ustilaginomycetes</taxon>
        <taxon>Ustilaginales</taxon>
        <taxon>Ustilaginaceae</taxon>
        <taxon>Ustilago</taxon>
    </lineage>
</organism>
<sequence length="134" mass="15505">MPRWLSGSSIHFDCRTLNLECERRLQCPLAYEEWRTMESLGQVEAHRGKRRAADPMKNTFHSRSRQPSKNRAFDIMIETASPKLAGAQAGLEGETKRNNNNNNNNNMQVCEPKRAARNLLAHSLRKWCSLRMQH</sequence>
<reference evidence="3" key="1">
    <citation type="submission" date="2016-04" db="EMBL/GenBank/DDBJ databases">
        <authorList>
            <person name="Guldener U."/>
            <person name="Guldener U."/>
        </authorList>
    </citation>
    <scope>NUCLEOTIDE SEQUENCE [LARGE SCALE GENOMIC DNA]</scope>
    <source>
        <strain evidence="3">UB2112</strain>
    </source>
</reference>
<evidence type="ECO:0000256" key="1">
    <source>
        <dbReference type="SAM" id="MobiDB-lite"/>
    </source>
</evidence>
<evidence type="ECO:0000313" key="3">
    <source>
        <dbReference type="Proteomes" id="UP000179920"/>
    </source>
</evidence>
<dbReference type="Proteomes" id="UP000179920">
    <property type="component" value="Chromosome XV"/>
</dbReference>